<organism evidence="3 4">
    <name type="scientific">Rhizobium croatiense</name>
    <dbReference type="NCBI Taxonomy" id="2867516"/>
    <lineage>
        <taxon>Bacteria</taxon>
        <taxon>Pseudomonadati</taxon>
        <taxon>Pseudomonadota</taxon>
        <taxon>Alphaproteobacteria</taxon>
        <taxon>Hyphomicrobiales</taxon>
        <taxon>Rhizobiaceae</taxon>
        <taxon>Rhizobium/Agrobacterium group</taxon>
        <taxon>Rhizobium</taxon>
    </lineage>
</organism>
<protein>
    <submittedName>
        <fullName evidence="3">Adenylate cyclase</fullName>
    </submittedName>
</protein>
<accession>A0ABS7LXL0</accession>
<comment type="caution">
    <text evidence="3">The sequence shown here is derived from an EMBL/GenBank/DDBJ whole genome shotgun (WGS) entry which is preliminary data.</text>
</comment>
<feature type="domain" description="Bacterial transcriptional activator" evidence="2">
    <location>
        <begin position="100"/>
        <end position="240"/>
    </location>
</feature>
<dbReference type="SMART" id="SM00028">
    <property type="entry name" value="TPR"/>
    <property type="match status" value="4"/>
</dbReference>
<keyword evidence="4" id="KW-1185">Reference proteome</keyword>
<dbReference type="SUPFAM" id="SSF48452">
    <property type="entry name" value="TPR-like"/>
    <property type="match status" value="2"/>
</dbReference>
<name>A0ABS7LXL0_9HYPH</name>
<dbReference type="InterPro" id="IPR036388">
    <property type="entry name" value="WH-like_DNA-bd_sf"/>
</dbReference>
<evidence type="ECO:0000259" key="2">
    <source>
        <dbReference type="SMART" id="SM01043"/>
    </source>
</evidence>
<dbReference type="InterPro" id="IPR051677">
    <property type="entry name" value="AfsR-DnrI-RedD_regulator"/>
</dbReference>
<dbReference type="PANTHER" id="PTHR35807">
    <property type="entry name" value="TRANSCRIPTIONAL REGULATOR REDD-RELATED"/>
    <property type="match status" value="1"/>
</dbReference>
<feature type="compositionally biased region" description="Basic and acidic residues" evidence="1">
    <location>
        <begin position="240"/>
        <end position="249"/>
    </location>
</feature>
<evidence type="ECO:0000313" key="4">
    <source>
        <dbReference type="Proteomes" id="UP000733858"/>
    </source>
</evidence>
<dbReference type="InterPro" id="IPR011990">
    <property type="entry name" value="TPR-like_helical_dom_sf"/>
</dbReference>
<gene>
    <name evidence="3" type="ORF">K6M89_08195</name>
</gene>
<feature type="region of interest" description="Disordered" evidence="1">
    <location>
        <begin position="231"/>
        <end position="251"/>
    </location>
</feature>
<dbReference type="Proteomes" id="UP000733858">
    <property type="component" value="Unassembled WGS sequence"/>
</dbReference>
<proteinExistence type="predicted"/>
<dbReference type="SUPFAM" id="SSF46894">
    <property type="entry name" value="C-terminal effector domain of the bipartite response regulators"/>
    <property type="match status" value="1"/>
</dbReference>
<dbReference type="Gene3D" id="3.40.50.10070">
    <property type="entry name" value="TolB, N-terminal domain"/>
    <property type="match status" value="1"/>
</dbReference>
<dbReference type="InterPro" id="IPR016032">
    <property type="entry name" value="Sig_transdc_resp-reg_C-effctor"/>
</dbReference>
<dbReference type="SMART" id="SM01043">
    <property type="entry name" value="BTAD"/>
    <property type="match status" value="1"/>
</dbReference>
<dbReference type="EMBL" id="JAILYJ010000004">
    <property type="protein sequence ID" value="MBY4629294.1"/>
    <property type="molecule type" value="Genomic_DNA"/>
</dbReference>
<dbReference type="RefSeq" id="WP_222139072.1">
    <property type="nucleotide sequence ID" value="NZ_JAILYI010000001.1"/>
</dbReference>
<evidence type="ECO:0000256" key="1">
    <source>
        <dbReference type="SAM" id="MobiDB-lite"/>
    </source>
</evidence>
<dbReference type="Pfam" id="PF03704">
    <property type="entry name" value="BTAD"/>
    <property type="match status" value="1"/>
</dbReference>
<evidence type="ECO:0000313" key="3">
    <source>
        <dbReference type="EMBL" id="MBY4629294.1"/>
    </source>
</evidence>
<dbReference type="InterPro" id="IPR005158">
    <property type="entry name" value="BTAD"/>
</dbReference>
<dbReference type="InterPro" id="IPR019734">
    <property type="entry name" value="TPR_rpt"/>
</dbReference>
<reference evidence="3 4" key="1">
    <citation type="submission" date="2021-08" db="EMBL/GenBank/DDBJ databases">
        <title>Rhizobium croatiense sp. nov. and Rhizobium redzepovicii sp. nov., two new species isolated from nodules of Phaseolus vulgaris in Croatia.</title>
        <authorList>
            <person name="Rajnovic I."/>
            <person name="Ramirez-Bahena M.H."/>
            <person name="Kajic S."/>
            <person name="Igual M.J."/>
            <person name="Peix A."/>
            <person name="Velazquez E."/>
            <person name="Sikora S."/>
        </authorList>
    </citation>
    <scope>NUCLEOTIDE SEQUENCE [LARGE SCALE GENOMIC DNA]</scope>
    <source>
        <strain evidence="3 4">13T</strain>
    </source>
</reference>
<sequence length="669" mass="74105">MRIRLLGGLDVTSPDGGRIRFSTRKTSLLFAALVLAGRRGHRREPLAEAFWPGRGDAQARNSLRQALVDIRRAFPGSGDAAIQIEGDQETVALKAGLHEVDIWMFDRKLEEGGPADLAFAADLYRGDVLASLAIPEELDEWFGSYRSTYQRKALQLVERLSFSLTVAGSAQELACEGLAERLLVADPTAEPCHRALMRIHVNRGHGNAALRQLELCRAALKKHLGVEPEAETKGLATSLRTDKETDRPEASSFHIIPQPPVLWPQATHSDRPSVAVLPFHNLSGDQTQDYFADGVVEDIITKLAQFRHLFVIACQSSFAYRGEAVDIRQIGLNLGVRYVVEGSVRKAGERLRISGQLIDSSTGLHLWADRFDGSLVEIFDLQDQFASSIVGAIAPRVEEAEIERSKLKPTESLDAYDYYLRGIAVHDRAVISRESIESALQLFMKAIERDQAFAAAYARAARCYASRKSHRWMADRAKETAEATRLAKRAIELGRDDAIALSYGGYVLGYVGGDLDDSALCIDRALLLNPNLAVAWGYSAWIEACLGEPDKAIERAAQAMLLSPRDPRLFALEFNTALAHFCAGRYVDAIGWARKALRSQPNYASAIRIATASYALEERSREAKEMISRLSELDPTLRLSNLSDVLPPFRRPDDRTRYIEGLRRAGLPE</sequence>
<dbReference type="Gene3D" id="1.10.10.10">
    <property type="entry name" value="Winged helix-like DNA-binding domain superfamily/Winged helix DNA-binding domain"/>
    <property type="match status" value="1"/>
</dbReference>
<dbReference type="Gene3D" id="1.25.40.10">
    <property type="entry name" value="Tetratricopeptide repeat domain"/>
    <property type="match status" value="2"/>
</dbReference>